<evidence type="ECO:0000313" key="5">
    <source>
        <dbReference type="EMBL" id="KAK1648084.1"/>
    </source>
</evidence>
<dbReference type="AlphaFoldDB" id="A0AAD8SA88"/>
<dbReference type="PANTHER" id="PTHR32141:SF123">
    <property type="entry name" value="F-BOX DOMAIN-CONTAINING PROTEIN"/>
    <property type="match status" value="1"/>
</dbReference>
<dbReference type="Proteomes" id="UP001231189">
    <property type="component" value="Unassembled WGS sequence"/>
</dbReference>
<evidence type="ECO:0000259" key="3">
    <source>
        <dbReference type="Pfam" id="PF08387"/>
    </source>
</evidence>
<organism evidence="5 6">
    <name type="scientific">Lolium multiflorum</name>
    <name type="common">Italian ryegrass</name>
    <name type="synonym">Lolium perenne subsp. multiflorum</name>
    <dbReference type="NCBI Taxonomy" id="4521"/>
    <lineage>
        <taxon>Eukaryota</taxon>
        <taxon>Viridiplantae</taxon>
        <taxon>Streptophyta</taxon>
        <taxon>Embryophyta</taxon>
        <taxon>Tracheophyta</taxon>
        <taxon>Spermatophyta</taxon>
        <taxon>Magnoliopsida</taxon>
        <taxon>Liliopsida</taxon>
        <taxon>Poales</taxon>
        <taxon>Poaceae</taxon>
        <taxon>BOP clade</taxon>
        <taxon>Pooideae</taxon>
        <taxon>Poodae</taxon>
        <taxon>Poeae</taxon>
        <taxon>Poeae Chloroplast Group 2 (Poeae type)</taxon>
        <taxon>Loliodinae</taxon>
        <taxon>Loliinae</taxon>
        <taxon>Lolium</taxon>
    </lineage>
</organism>
<feature type="domain" description="FBD" evidence="3">
    <location>
        <begin position="317"/>
        <end position="354"/>
    </location>
</feature>
<feature type="domain" description="F-box/LRR-repeat protein 15/At3g58940/PEG3-like LRR" evidence="4">
    <location>
        <begin position="124"/>
        <end position="284"/>
    </location>
</feature>
<dbReference type="InterPro" id="IPR006566">
    <property type="entry name" value="FBD"/>
</dbReference>
<proteinExistence type="predicted"/>
<dbReference type="InterPro" id="IPR001810">
    <property type="entry name" value="F-box_dom"/>
</dbReference>
<dbReference type="Pfam" id="PF08387">
    <property type="entry name" value="FBD"/>
    <property type="match status" value="1"/>
</dbReference>
<dbReference type="InterPro" id="IPR036047">
    <property type="entry name" value="F-box-like_dom_sf"/>
</dbReference>
<sequence length="385" mass="42683">METGVPSSRKRKSAALEGCRPAAATGAADRRSSEDLDRISRLPSEILGEIISLLPTKEGARTQILAPRWRHLWRSSPLNLDCDHIGPRLKLPRILLSIISSHQGSGRRFRSPLLYTSHHIHAVEACLLSPALDSLKELELTSWRGHPIPASVFRFSPTLCVAHIGHCSLPDDTLQGVHFPLLKQLELLHSTISEGSLNRLIADCPSLECLLILCCRGARCLRINSLVITSIGVNNYSPYEPMLEQIIIESAPCLETLLHLHEHQGLRVSVLLAPKLETIGCTNATSLVLGGSAEIQCNEPGRSNVWRREHLDLLGSLDIRLKTVVLNNYSGRKSDVDFVNFFILNAGQLETVTLVVDPTNIEKFLAKQRRKLKLEDMASNDSKKK</sequence>
<dbReference type="EMBL" id="JAUUTY010000004">
    <property type="protein sequence ID" value="KAK1648084.1"/>
    <property type="molecule type" value="Genomic_DNA"/>
</dbReference>
<dbReference type="CDD" id="cd22160">
    <property type="entry name" value="F-box_AtFBL13-like"/>
    <property type="match status" value="1"/>
</dbReference>
<evidence type="ECO:0000313" key="6">
    <source>
        <dbReference type="Proteomes" id="UP001231189"/>
    </source>
</evidence>
<evidence type="ECO:0000259" key="2">
    <source>
        <dbReference type="Pfam" id="PF00646"/>
    </source>
</evidence>
<gene>
    <name evidence="5" type="ORF">QYE76_065889</name>
</gene>
<dbReference type="Pfam" id="PF00646">
    <property type="entry name" value="F-box"/>
    <property type="match status" value="1"/>
</dbReference>
<evidence type="ECO:0008006" key="7">
    <source>
        <dbReference type="Google" id="ProtNLM"/>
    </source>
</evidence>
<comment type="caution">
    <text evidence="5">The sequence shown here is derived from an EMBL/GenBank/DDBJ whole genome shotgun (WGS) entry which is preliminary data.</text>
</comment>
<dbReference type="InterPro" id="IPR055411">
    <property type="entry name" value="LRR_FXL15/At3g58940/PEG3-like"/>
</dbReference>
<dbReference type="SUPFAM" id="SSF81383">
    <property type="entry name" value="F-box domain"/>
    <property type="match status" value="1"/>
</dbReference>
<keyword evidence="6" id="KW-1185">Reference proteome</keyword>
<evidence type="ECO:0000259" key="4">
    <source>
        <dbReference type="Pfam" id="PF24758"/>
    </source>
</evidence>
<name>A0AAD8SA88_LOLMU</name>
<protein>
    <recommendedName>
        <fullName evidence="7">F-box domain-containing protein</fullName>
    </recommendedName>
</protein>
<dbReference type="PANTHER" id="PTHR32141">
    <property type="match status" value="1"/>
</dbReference>
<accession>A0AAD8SA88</accession>
<dbReference type="Pfam" id="PF24758">
    <property type="entry name" value="LRR_At5g56370"/>
    <property type="match status" value="1"/>
</dbReference>
<feature type="domain" description="F-box" evidence="2">
    <location>
        <begin position="39"/>
        <end position="79"/>
    </location>
</feature>
<reference evidence="5" key="1">
    <citation type="submission" date="2023-07" db="EMBL/GenBank/DDBJ databases">
        <title>A chromosome-level genome assembly of Lolium multiflorum.</title>
        <authorList>
            <person name="Chen Y."/>
            <person name="Copetti D."/>
            <person name="Kolliker R."/>
            <person name="Studer B."/>
        </authorList>
    </citation>
    <scope>NUCLEOTIDE SEQUENCE</scope>
    <source>
        <strain evidence="5">02402/16</strain>
        <tissue evidence="5">Leaf</tissue>
    </source>
</reference>
<feature type="region of interest" description="Disordered" evidence="1">
    <location>
        <begin position="1"/>
        <end position="36"/>
    </location>
</feature>
<evidence type="ECO:0000256" key="1">
    <source>
        <dbReference type="SAM" id="MobiDB-lite"/>
    </source>
</evidence>
<dbReference type="InterPro" id="IPR055302">
    <property type="entry name" value="F-box_dom-containing"/>
</dbReference>
<dbReference type="InterPro" id="IPR053781">
    <property type="entry name" value="F-box_AtFBL13-like"/>
</dbReference>